<evidence type="ECO:0000313" key="3">
    <source>
        <dbReference type="Proteomes" id="UP000824469"/>
    </source>
</evidence>
<gene>
    <name evidence="2" type="ORF">KI387_017000</name>
</gene>
<dbReference type="EMBL" id="JAHRHJ020000003">
    <property type="protein sequence ID" value="KAH9322361.1"/>
    <property type="molecule type" value="Genomic_DNA"/>
</dbReference>
<accession>A0AA38GFH4</accession>
<reference evidence="2 3" key="1">
    <citation type="journal article" date="2021" name="Nat. Plants">
        <title>The Taxus genome provides insights into paclitaxel biosynthesis.</title>
        <authorList>
            <person name="Xiong X."/>
            <person name="Gou J."/>
            <person name="Liao Q."/>
            <person name="Li Y."/>
            <person name="Zhou Q."/>
            <person name="Bi G."/>
            <person name="Li C."/>
            <person name="Du R."/>
            <person name="Wang X."/>
            <person name="Sun T."/>
            <person name="Guo L."/>
            <person name="Liang H."/>
            <person name="Lu P."/>
            <person name="Wu Y."/>
            <person name="Zhang Z."/>
            <person name="Ro D.K."/>
            <person name="Shang Y."/>
            <person name="Huang S."/>
            <person name="Yan J."/>
        </authorList>
    </citation>
    <scope>NUCLEOTIDE SEQUENCE [LARGE SCALE GENOMIC DNA]</scope>
    <source>
        <strain evidence="2">Ta-2019</strain>
    </source>
</reference>
<organism evidence="2 3">
    <name type="scientific">Taxus chinensis</name>
    <name type="common">Chinese yew</name>
    <name type="synonym">Taxus wallichiana var. chinensis</name>
    <dbReference type="NCBI Taxonomy" id="29808"/>
    <lineage>
        <taxon>Eukaryota</taxon>
        <taxon>Viridiplantae</taxon>
        <taxon>Streptophyta</taxon>
        <taxon>Embryophyta</taxon>
        <taxon>Tracheophyta</taxon>
        <taxon>Spermatophyta</taxon>
        <taxon>Pinopsida</taxon>
        <taxon>Pinidae</taxon>
        <taxon>Conifers II</taxon>
        <taxon>Cupressales</taxon>
        <taxon>Taxaceae</taxon>
        <taxon>Taxus</taxon>
    </lineage>
</organism>
<feature type="region of interest" description="Disordered" evidence="1">
    <location>
        <begin position="31"/>
        <end position="50"/>
    </location>
</feature>
<proteinExistence type="predicted"/>
<dbReference type="AlphaFoldDB" id="A0AA38GFH4"/>
<evidence type="ECO:0000313" key="2">
    <source>
        <dbReference type="EMBL" id="KAH9322361.1"/>
    </source>
</evidence>
<protein>
    <submittedName>
        <fullName evidence="2">Uncharacterized protein</fullName>
    </submittedName>
</protein>
<sequence>MSNQSSLRVCPEFRHFPWCTQVPKRLLDGTSTSMGEIHIGSGKEEGLDKDYEDVNNLDTDVEFDMDDEDDVDWLPHTYHSNPEERGLKLKSHSLLQRINDDYRACIEEEEE</sequence>
<evidence type="ECO:0000256" key="1">
    <source>
        <dbReference type="SAM" id="MobiDB-lite"/>
    </source>
</evidence>
<keyword evidence="3" id="KW-1185">Reference proteome</keyword>
<dbReference type="Proteomes" id="UP000824469">
    <property type="component" value="Unassembled WGS sequence"/>
</dbReference>
<comment type="caution">
    <text evidence="2">The sequence shown here is derived from an EMBL/GenBank/DDBJ whole genome shotgun (WGS) entry which is preliminary data.</text>
</comment>
<feature type="non-terminal residue" evidence="2">
    <location>
        <position position="1"/>
    </location>
</feature>
<name>A0AA38GFH4_TAXCH</name>